<evidence type="ECO:0000313" key="4">
    <source>
        <dbReference type="Proteomes" id="UP001215078"/>
    </source>
</evidence>
<dbReference type="SUPFAM" id="SSF53756">
    <property type="entry name" value="UDP-Glycosyltransferase/glycogen phosphorylase"/>
    <property type="match status" value="1"/>
</dbReference>
<dbReference type="InterPro" id="IPR050194">
    <property type="entry name" value="Glycosyltransferase_grp1"/>
</dbReference>
<dbReference type="GO" id="GO:0016757">
    <property type="term" value="F:glycosyltransferase activity"/>
    <property type="evidence" value="ECO:0007669"/>
    <property type="project" value="UniProtKB-KW"/>
</dbReference>
<comment type="caution">
    <text evidence="3">The sequence shown here is derived from an EMBL/GenBank/DDBJ whole genome shotgun (WGS) entry which is preliminary data.</text>
</comment>
<accession>A0AAW6IQL3</accession>
<dbReference type="Pfam" id="PF00534">
    <property type="entry name" value="Glycos_transf_1"/>
    <property type="match status" value="1"/>
</dbReference>
<dbReference type="InterPro" id="IPR001296">
    <property type="entry name" value="Glyco_trans_1"/>
</dbReference>
<dbReference type="EMBL" id="JAQQPO010000027">
    <property type="protein sequence ID" value="MDC7960529.1"/>
    <property type="molecule type" value="Genomic_DNA"/>
</dbReference>
<feature type="domain" description="Glycosyltransferase subfamily 4-like N-terminal" evidence="2">
    <location>
        <begin position="30"/>
        <end position="179"/>
    </location>
</feature>
<evidence type="ECO:0000259" key="1">
    <source>
        <dbReference type="Pfam" id="PF00534"/>
    </source>
</evidence>
<dbReference type="Pfam" id="PF13439">
    <property type="entry name" value="Glyco_transf_4"/>
    <property type="match status" value="1"/>
</dbReference>
<sequence length="379" mass="43236">MQKEALIAANFIGFFHFLWDDVDMLNQMGYKIYAIGDNERNEDYTMKIMAEKNVTFIDAKIDAKSPFTINNIAYYNQVKELLKGHHFDVIHCHTPIVGLLVRISARKYRKYGTKIIYTTHGLAFTHLSSKKEYFIYHTIEAIASRFCDAIITINKEDYESAKKLHCKNVFHINGVGVNTEKFRTAVIDRDAYREKLNISKDKIMILAIGELSHRKNHTVIVKALATMRDKDKYVFAICGREMTAGGTGEEIRKIAKEKEINILFLGFRSDIPEVIKCADIGVMPSIREGLGLSGIEMLSAGIPLVGSDVQGIREYIVNGKTGYLCHPFDVDAFAKGIEKLSDFKTRNAMFSECKEIVKQFDLKVSIEQRNKIYYQILNI</sequence>
<dbReference type="PANTHER" id="PTHR45947">
    <property type="entry name" value="SULFOQUINOVOSYL TRANSFERASE SQD2"/>
    <property type="match status" value="1"/>
</dbReference>
<protein>
    <submittedName>
        <fullName evidence="3">Glycosyltransferase</fullName>
        <ecNumber evidence="3">2.4.-.-</ecNumber>
    </submittedName>
</protein>
<reference evidence="3" key="1">
    <citation type="submission" date="2022-10" db="EMBL/GenBank/DDBJ databases">
        <title>Human gut microbiome strain richness.</title>
        <authorList>
            <person name="Chen-Liaw A."/>
        </authorList>
    </citation>
    <scope>NUCLEOTIDE SEQUENCE</scope>
    <source>
        <strain evidence="3">RTP21484st1_H8_RTP21484_190118</strain>
    </source>
</reference>
<keyword evidence="3" id="KW-0328">Glycosyltransferase</keyword>
<dbReference type="EC" id="2.4.-.-" evidence="3"/>
<dbReference type="RefSeq" id="WP_272841969.1">
    <property type="nucleotide sequence ID" value="NZ_JAQQPO010000027.1"/>
</dbReference>
<proteinExistence type="predicted"/>
<name>A0AAW6IQL3_BACOV</name>
<dbReference type="Gene3D" id="3.40.50.2000">
    <property type="entry name" value="Glycogen Phosphorylase B"/>
    <property type="match status" value="2"/>
</dbReference>
<gene>
    <name evidence="3" type="ORF">PQ628_20230</name>
</gene>
<feature type="domain" description="Glycosyl transferase family 1" evidence="1">
    <location>
        <begin position="188"/>
        <end position="346"/>
    </location>
</feature>
<dbReference type="InterPro" id="IPR028098">
    <property type="entry name" value="Glyco_trans_4-like_N"/>
</dbReference>
<dbReference type="PANTHER" id="PTHR45947:SF3">
    <property type="entry name" value="SULFOQUINOVOSYL TRANSFERASE SQD2"/>
    <property type="match status" value="1"/>
</dbReference>
<evidence type="ECO:0000313" key="3">
    <source>
        <dbReference type="EMBL" id="MDC7960529.1"/>
    </source>
</evidence>
<keyword evidence="3" id="KW-0808">Transferase</keyword>
<dbReference type="Proteomes" id="UP001215078">
    <property type="component" value="Unassembled WGS sequence"/>
</dbReference>
<organism evidence="3 4">
    <name type="scientific">Bacteroides ovatus</name>
    <dbReference type="NCBI Taxonomy" id="28116"/>
    <lineage>
        <taxon>Bacteria</taxon>
        <taxon>Pseudomonadati</taxon>
        <taxon>Bacteroidota</taxon>
        <taxon>Bacteroidia</taxon>
        <taxon>Bacteroidales</taxon>
        <taxon>Bacteroidaceae</taxon>
        <taxon>Bacteroides</taxon>
    </lineage>
</organism>
<dbReference type="AlphaFoldDB" id="A0AAW6IQL3"/>
<evidence type="ECO:0000259" key="2">
    <source>
        <dbReference type="Pfam" id="PF13439"/>
    </source>
</evidence>